<gene>
    <name evidence="2" type="ORF">METZ01_LOCUS301393</name>
</gene>
<keyword evidence="1" id="KW-0812">Transmembrane</keyword>
<reference evidence="2" key="1">
    <citation type="submission" date="2018-05" db="EMBL/GenBank/DDBJ databases">
        <authorList>
            <person name="Lanie J.A."/>
            <person name="Ng W.-L."/>
            <person name="Kazmierczak K.M."/>
            <person name="Andrzejewski T.M."/>
            <person name="Davidsen T.M."/>
            <person name="Wayne K.J."/>
            <person name="Tettelin H."/>
            <person name="Glass J.I."/>
            <person name="Rusch D."/>
            <person name="Podicherti R."/>
            <person name="Tsui H.-C.T."/>
            <person name="Winkler M.E."/>
        </authorList>
    </citation>
    <scope>NUCLEOTIDE SEQUENCE</scope>
</reference>
<organism evidence="2">
    <name type="scientific">marine metagenome</name>
    <dbReference type="NCBI Taxonomy" id="408172"/>
    <lineage>
        <taxon>unclassified sequences</taxon>
        <taxon>metagenomes</taxon>
        <taxon>ecological metagenomes</taxon>
    </lineage>
</organism>
<keyword evidence="1" id="KW-0472">Membrane</keyword>
<evidence type="ECO:0000313" key="2">
    <source>
        <dbReference type="EMBL" id="SVC48539.1"/>
    </source>
</evidence>
<proteinExistence type="predicted"/>
<dbReference type="AlphaFoldDB" id="A0A382MI65"/>
<keyword evidence="1" id="KW-1133">Transmembrane helix</keyword>
<accession>A0A382MI65</accession>
<name>A0A382MI65_9ZZZZ</name>
<feature type="transmembrane region" description="Helical" evidence="1">
    <location>
        <begin position="20"/>
        <end position="43"/>
    </location>
</feature>
<evidence type="ECO:0000256" key="1">
    <source>
        <dbReference type="SAM" id="Phobius"/>
    </source>
</evidence>
<dbReference type="EMBL" id="UINC01093816">
    <property type="protein sequence ID" value="SVC48539.1"/>
    <property type="molecule type" value="Genomic_DNA"/>
</dbReference>
<sequence length="256" mass="28785">MKYRKNNFWEYFCSVNGSSLAEFAVVGALMATLAATAAPKLAVMIENTKKDKSLDEIDKILNQAKNFYEETAKTEGRGRFPGQEKYNMPVGDYGHELDTDATYEDFQNMFTVLAGDGAYGMNLYNHWIVMALSYFTTFDNATHAPKWRSVFGVALEDADPDDYIHGLYPPNPNAIIVNDQYNACSNCTEQDLGYGIAGHNEWRKLFNQKFLTSPYQDGHYIYVVQPGYGTGVNVVPPVLYVADLENPAKIHKILQP</sequence>
<protein>
    <submittedName>
        <fullName evidence="2">Uncharacterized protein</fullName>
    </submittedName>
</protein>